<proteinExistence type="predicted"/>
<evidence type="ECO:0000313" key="2">
    <source>
        <dbReference type="Proteomes" id="UP000271889"/>
    </source>
</evidence>
<reference evidence="1 2" key="1">
    <citation type="submission" date="2018-11" db="EMBL/GenBank/DDBJ databases">
        <authorList>
            <consortium name="Pathogen Informatics"/>
        </authorList>
    </citation>
    <scope>NUCLEOTIDE SEQUENCE [LARGE SCALE GENOMIC DNA]</scope>
</reference>
<dbReference type="OrthoDB" id="5844403at2759"/>
<dbReference type="EMBL" id="UYRV01000890">
    <property type="protein sequence ID" value="VDK45778.1"/>
    <property type="molecule type" value="Genomic_DNA"/>
</dbReference>
<evidence type="ECO:0000313" key="1">
    <source>
        <dbReference type="EMBL" id="VDK45778.1"/>
    </source>
</evidence>
<keyword evidence="2" id="KW-1185">Reference proteome</keyword>
<gene>
    <name evidence="1" type="ORF">CGOC_LOCUS593</name>
</gene>
<protein>
    <submittedName>
        <fullName evidence="1">Uncharacterized protein</fullName>
    </submittedName>
</protein>
<dbReference type="AlphaFoldDB" id="A0A3P6RUZ7"/>
<accession>A0A3P6RUZ7</accession>
<dbReference type="Proteomes" id="UP000271889">
    <property type="component" value="Unassembled WGS sequence"/>
</dbReference>
<sequence>MNVSYIEGSSPERPFLRPPNTTAKELMEIHRNYRRGLNQEVSEKKMFSVNTECPKKCAYCLIVNNSLIRRSFEDLQNLEHPDPSKRPRYLPLAPPYHLLPNTSFFRKASIKPPPTYSTHASILVCKYKSVDQMRLEEELKLHQFRYKRSSFTGLNKSGLY</sequence>
<organism evidence="1 2">
    <name type="scientific">Cylicostephanus goldi</name>
    <name type="common">Nematode worm</name>
    <dbReference type="NCBI Taxonomy" id="71465"/>
    <lineage>
        <taxon>Eukaryota</taxon>
        <taxon>Metazoa</taxon>
        <taxon>Ecdysozoa</taxon>
        <taxon>Nematoda</taxon>
        <taxon>Chromadorea</taxon>
        <taxon>Rhabditida</taxon>
        <taxon>Rhabditina</taxon>
        <taxon>Rhabditomorpha</taxon>
        <taxon>Strongyloidea</taxon>
        <taxon>Strongylidae</taxon>
        <taxon>Cylicostephanus</taxon>
    </lineage>
</organism>
<name>A0A3P6RUZ7_CYLGO</name>